<dbReference type="SUPFAM" id="SSF52540">
    <property type="entry name" value="P-loop containing nucleoside triphosphate hydrolases"/>
    <property type="match status" value="1"/>
</dbReference>
<dbReference type="InterPro" id="IPR027417">
    <property type="entry name" value="P-loop_NTPase"/>
</dbReference>
<protein>
    <submittedName>
        <fullName evidence="2">AAA family ATPase</fullName>
    </submittedName>
</protein>
<accession>A0A3E3HX24</accession>
<dbReference type="PANTHER" id="PTHR34825">
    <property type="entry name" value="CONSERVED PROTEIN, WITH A WEAK D-GALACTARATE DEHYDRATASE/ALTRONATE HYDROLASE DOMAIN"/>
    <property type="match status" value="1"/>
</dbReference>
<evidence type="ECO:0000313" key="3">
    <source>
        <dbReference type="Proteomes" id="UP000260812"/>
    </source>
</evidence>
<dbReference type="AlphaFoldDB" id="A0A3E3HX24"/>
<dbReference type="Proteomes" id="UP000260812">
    <property type="component" value="Unassembled WGS sequence"/>
</dbReference>
<gene>
    <name evidence="2" type="ORF">DXC51_24525</name>
</gene>
<dbReference type="Pfam" id="PF08011">
    <property type="entry name" value="PDDEXK_9"/>
    <property type="match status" value="1"/>
</dbReference>
<evidence type="ECO:0000259" key="1">
    <source>
        <dbReference type="Pfam" id="PF09820"/>
    </source>
</evidence>
<dbReference type="Gene3D" id="3.40.50.300">
    <property type="entry name" value="P-loop containing nucleotide triphosphate hydrolases"/>
    <property type="match status" value="1"/>
</dbReference>
<dbReference type="GeneID" id="97989932"/>
<organism evidence="2 3">
    <name type="scientific">Eisenbergiella massiliensis</name>
    <dbReference type="NCBI Taxonomy" id="1720294"/>
    <lineage>
        <taxon>Bacteria</taxon>
        <taxon>Bacillati</taxon>
        <taxon>Bacillota</taxon>
        <taxon>Clostridia</taxon>
        <taxon>Lachnospirales</taxon>
        <taxon>Lachnospiraceae</taxon>
        <taxon>Eisenbergiella</taxon>
    </lineage>
</organism>
<dbReference type="EMBL" id="QVLV01000026">
    <property type="protein sequence ID" value="RGE56370.1"/>
    <property type="molecule type" value="Genomic_DNA"/>
</dbReference>
<reference evidence="2" key="1">
    <citation type="submission" date="2018-08" db="EMBL/GenBank/DDBJ databases">
        <title>A genome reference for cultivated species of the human gut microbiota.</title>
        <authorList>
            <person name="Zou Y."/>
            <person name="Xue W."/>
            <person name="Luo G."/>
        </authorList>
    </citation>
    <scope>NUCLEOTIDE SEQUENCE [LARGE SCALE GENOMIC DNA]</scope>
    <source>
        <strain evidence="2">TF05-5AC</strain>
    </source>
</reference>
<evidence type="ECO:0000313" key="2">
    <source>
        <dbReference type="EMBL" id="RGE56370.1"/>
    </source>
</evidence>
<dbReference type="Pfam" id="PF09820">
    <property type="entry name" value="AAA-ATPase_like"/>
    <property type="match status" value="1"/>
</dbReference>
<dbReference type="InterPro" id="IPR018631">
    <property type="entry name" value="AAA-ATPase-like_dom"/>
</dbReference>
<dbReference type="InterPro" id="IPR012547">
    <property type="entry name" value="PDDEXK_9"/>
</dbReference>
<feature type="domain" description="AAA-ATPase-like" evidence="1">
    <location>
        <begin position="6"/>
        <end position="234"/>
    </location>
</feature>
<sequence>MKKPLPIDVDDFKKLITSGYYYVDKTLFIKELLDKKGDVNLFTRPRRFGKTLNMSMLRYFFEKKDSQPELEENKKLFDGLGIMEAGERYRGEMGRYPVICLTLKSGKQRTYQSAYHKLRRELANEFDRHRKIKERLSPEKAVRYQKILEETASEDDFSGALQFLSEALWESTGQKSIILIDEYDVPLENAYFNGFYEEMSDFIRSLFESALKSNPYLEFGVITGCLRITKESIFTGLNNLKMVSILSNIYDEYFGFTQKETEALLDEYDRADKMEIMKEWYNGYRFGNAEVYNPWSVLNFLDALRENAGALPMPYWANTSSNDIVKSLVERADISVKGELEHLIDGGVIEKPVHEDITYDSIYGSDDNLWNFLFFTGYLKLVDRRLQAETEYILMAIPNIEVKHIFKGTIRNWFTEEIEKKDLGKFFTAIERGNVRYMEEELSACLQETISFYDYAENYYHGFLTGLLKTQNKYRVISNQESGLGRPDIIMKSASIRGLAIIMELKVADDFSEMEAGCIQALNQIETRKYSMELEMEGYKDIIKYGICFYKKECMVLKI</sequence>
<keyword evidence="3" id="KW-1185">Reference proteome</keyword>
<comment type="caution">
    <text evidence="2">The sequence shown here is derived from an EMBL/GenBank/DDBJ whole genome shotgun (WGS) entry which is preliminary data.</text>
</comment>
<name>A0A3E3HX24_9FIRM</name>
<dbReference type="PANTHER" id="PTHR34825:SF1">
    <property type="entry name" value="AAA-ATPASE-LIKE DOMAIN-CONTAINING PROTEIN"/>
    <property type="match status" value="1"/>
</dbReference>
<proteinExistence type="predicted"/>
<dbReference type="RefSeq" id="WP_117545584.1">
    <property type="nucleotide sequence ID" value="NZ_JBKUNB010000019.1"/>
</dbReference>